<dbReference type="InterPro" id="IPR050525">
    <property type="entry name" value="ECM_Assembly_Org"/>
</dbReference>
<dbReference type="PANTHER" id="PTHR24020">
    <property type="entry name" value="COLLAGEN ALPHA"/>
    <property type="match status" value="1"/>
</dbReference>
<dbReference type="PROSITE" id="PS50234">
    <property type="entry name" value="VWFA"/>
    <property type="match status" value="1"/>
</dbReference>
<dbReference type="Proteomes" id="UP001283361">
    <property type="component" value="Unassembled WGS sequence"/>
</dbReference>
<dbReference type="EMBL" id="JAWDGP010004194">
    <property type="protein sequence ID" value="KAK3766814.1"/>
    <property type="molecule type" value="Genomic_DNA"/>
</dbReference>
<dbReference type="SUPFAM" id="SSF53300">
    <property type="entry name" value="vWA-like"/>
    <property type="match status" value="1"/>
</dbReference>
<proteinExistence type="predicted"/>
<evidence type="ECO:0000313" key="3">
    <source>
        <dbReference type="Proteomes" id="UP001283361"/>
    </source>
</evidence>
<dbReference type="Pfam" id="PF00092">
    <property type="entry name" value="VWA"/>
    <property type="match status" value="1"/>
</dbReference>
<dbReference type="Gene3D" id="3.40.50.410">
    <property type="entry name" value="von Willebrand factor, type A domain"/>
    <property type="match status" value="1"/>
</dbReference>
<sequence>MSSPGTSASSIIHRTLSWGCAGSYISSVNSWNGITPVTNITVCGERQKEGNSSTLHRLQIRRGSSKRVPFYSSWQPPLCFNALSFEILVQRSVTTISDRLLFCKCNLHNRELGETDCKDVPLEISFVVDSSGSIKSGNFTLGLWFIQNFIDYLNIGQDKVKKENPLTELHSLIFLISEVRVSMLTFSYQVFSEDSFGLDSYYNKTQLKDAISTLNYWKGGTETGKAIK</sequence>
<accession>A0AAE1DDK9</accession>
<evidence type="ECO:0000259" key="1">
    <source>
        <dbReference type="PROSITE" id="PS50234"/>
    </source>
</evidence>
<dbReference type="PANTHER" id="PTHR24020:SF84">
    <property type="entry name" value="VWFA DOMAIN-CONTAINING PROTEIN"/>
    <property type="match status" value="1"/>
</dbReference>
<reference evidence="2" key="1">
    <citation type="journal article" date="2023" name="G3 (Bethesda)">
        <title>A reference genome for the long-term kleptoplast-retaining sea slug Elysia crispata morphotype clarki.</title>
        <authorList>
            <person name="Eastman K.E."/>
            <person name="Pendleton A.L."/>
            <person name="Shaikh M.A."/>
            <person name="Suttiyut T."/>
            <person name="Ogas R."/>
            <person name="Tomko P."/>
            <person name="Gavelis G."/>
            <person name="Widhalm J.R."/>
            <person name="Wisecaver J.H."/>
        </authorList>
    </citation>
    <scope>NUCLEOTIDE SEQUENCE</scope>
    <source>
        <strain evidence="2">ECLA1</strain>
    </source>
</reference>
<gene>
    <name evidence="2" type="ORF">RRG08_056897</name>
</gene>
<name>A0AAE1DDK9_9GAST</name>
<dbReference type="InterPro" id="IPR002035">
    <property type="entry name" value="VWF_A"/>
</dbReference>
<feature type="domain" description="VWFA" evidence="1">
    <location>
        <begin position="123"/>
        <end position="228"/>
    </location>
</feature>
<protein>
    <recommendedName>
        <fullName evidence="1">VWFA domain-containing protein</fullName>
    </recommendedName>
</protein>
<comment type="caution">
    <text evidence="2">The sequence shown here is derived from an EMBL/GenBank/DDBJ whole genome shotgun (WGS) entry which is preliminary data.</text>
</comment>
<evidence type="ECO:0000313" key="2">
    <source>
        <dbReference type="EMBL" id="KAK3766814.1"/>
    </source>
</evidence>
<dbReference type="AlphaFoldDB" id="A0AAE1DDK9"/>
<organism evidence="2 3">
    <name type="scientific">Elysia crispata</name>
    <name type="common">lettuce slug</name>
    <dbReference type="NCBI Taxonomy" id="231223"/>
    <lineage>
        <taxon>Eukaryota</taxon>
        <taxon>Metazoa</taxon>
        <taxon>Spiralia</taxon>
        <taxon>Lophotrochozoa</taxon>
        <taxon>Mollusca</taxon>
        <taxon>Gastropoda</taxon>
        <taxon>Heterobranchia</taxon>
        <taxon>Euthyneura</taxon>
        <taxon>Panpulmonata</taxon>
        <taxon>Sacoglossa</taxon>
        <taxon>Placobranchoidea</taxon>
        <taxon>Plakobranchidae</taxon>
        <taxon>Elysia</taxon>
    </lineage>
</organism>
<keyword evidence="3" id="KW-1185">Reference proteome</keyword>
<dbReference type="InterPro" id="IPR036465">
    <property type="entry name" value="vWFA_dom_sf"/>
</dbReference>